<keyword evidence="3" id="KW-0378">Hydrolase</keyword>
<protein>
    <recommendedName>
        <fullName evidence="5">Succinylglutamate desuccinylase/Aspartoacylase catalytic domain-containing protein</fullName>
    </recommendedName>
</protein>
<dbReference type="GO" id="GO:0016788">
    <property type="term" value="F:hydrolase activity, acting on ester bonds"/>
    <property type="evidence" value="ECO:0007669"/>
    <property type="project" value="InterPro"/>
</dbReference>
<evidence type="ECO:0000256" key="4">
    <source>
        <dbReference type="ARBA" id="ARBA00022833"/>
    </source>
</evidence>
<evidence type="ECO:0000256" key="3">
    <source>
        <dbReference type="ARBA" id="ARBA00022801"/>
    </source>
</evidence>
<reference evidence="7" key="1">
    <citation type="submission" date="2017-07" db="EMBL/GenBank/DDBJ databases">
        <authorList>
            <person name="Varghese N."/>
            <person name="Submissions S."/>
        </authorList>
    </citation>
    <scope>NUCLEOTIDE SEQUENCE [LARGE SCALE GENOMIC DNA]</scope>
    <source>
        <strain evidence="7">NLAE-zl-C134</strain>
    </source>
</reference>
<keyword evidence="2" id="KW-0479">Metal-binding</keyword>
<dbReference type="InterPro" id="IPR055438">
    <property type="entry name" value="AstE_AspA_cat"/>
</dbReference>
<dbReference type="OrthoDB" id="9782876at2"/>
<dbReference type="AlphaFoldDB" id="A0A315ZXU5"/>
<name>A0A315ZXU5_9FIRM</name>
<sequence length="305" mass="33602">MLQSVYEKWGIVIPVPGTEGIKGIWIKGDAPGKTLVVTAGVHGCEYVGIQAVRELTTEIKASELSGSVLFIPLINESGFYEGARQIVPEDGENLNRCFPGDEKGSITWKMAKALEEYLYKKADFLIDLHGGDVNESMTPLVFFPAGAGAKIEQKTREAVKRLSIEYCIQSRAENGLYSYAAKCNIPSLLIERGGGGKWTAAQVEACKQNVCEIMDFLNIKKYEKNHKSSVEISHTSYEEAAEKGFWYCMKGAGEAVKRNELLGRLTDDSGEIIKEYRAEFDGVALYLTHALGVRKGDPLIAYGKI</sequence>
<dbReference type="Gene3D" id="3.40.630.10">
    <property type="entry name" value="Zn peptidases"/>
    <property type="match status" value="1"/>
</dbReference>
<keyword evidence="4" id="KW-0862">Zinc</keyword>
<dbReference type="EMBL" id="UHJJ01000005">
    <property type="protein sequence ID" value="SUQ14183.1"/>
    <property type="molecule type" value="Genomic_DNA"/>
</dbReference>
<dbReference type="CDD" id="cd06254">
    <property type="entry name" value="M14_ASTE_ASPA-like"/>
    <property type="match status" value="1"/>
</dbReference>
<dbReference type="PIRSF" id="PIRSF039012">
    <property type="entry name" value="ASP"/>
    <property type="match status" value="1"/>
</dbReference>
<proteinExistence type="predicted"/>
<dbReference type="InterPro" id="IPR043795">
    <property type="entry name" value="N-alpha-Ac-DABA-like"/>
</dbReference>
<dbReference type="RefSeq" id="WP_109710833.1">
    <property type="nucleotide sequence ID" value="NZ_QGDS01000005.1"/>
</dbReference>
<evidence type="ECO:0000256" key="1">
    <source>
        <dbReference type="ARBA" id="ARBA00001947"/>
    </source>
</evidence>
<dbReference type="GO" id="GO:0016811">
    <property type="term" value="F:hydrolase activity, acting on carbon-nitrogen (but not peptide) bonds, in linear amides"/>
    <property type="evidence" value="ECO:0007669"/>
    <property type="project" value="InterPro"/>
</dbReference>
<comment type="cofactor">
    <cofactor evidence="1">
        <name>Zn(2+)</name>
        <dbReference type="ChEBI" id="CHEBI:29105"/>
    </cofactor>
</comment>
<dbReference type="Pfam" id="PF24827">
    <property type="entry name" value="AstE_AspA_cat"/>
    <property type="match status" value="1"/>
</dbReference>
<gene>
    <name evidence="6" type="ORF">SAMN05216529_105158</name>
</gene>
<dbReference type="PANTHER" id="PTHR37326:SF1">
    <property type="entry name" value="BLL3975 PROTEIN"/>
    <property type="match status" value="1"/>
</dbReference>
<keyword evidence="7" id="KW-1185">Reference proteome</keyword>
<evidence type="ECO:0000259" key="5">
    <source>
        <dbReference type="Pfam" id="PF24827"/>
    </source>
</evidence>
<dbReference type="SUPFAM" id="SSF53187">
    <property type="entry name" value="Zn-dependent exopeptidases"/>
    <property type="match status" value="1"/>
</dbReference>
<dbReference type="Proteomes" id="UP000254051">
    <property type="component" value="Unassembled WGS sequence"/>
</dbReference>
<dbReference type="GO" id="GO:0046872">
    <property type="term" value="F:metal ion binding"/>
    <property type="evidence" value="ECO:0007669"/>
    <property type="project" value="UniProtKB-KW"/>
</dbReference>
<evidence type="ECO:0000313" key="6">
    <source>
        <dbReference type="EMBL" id="SUQ14183.1"/>
    </source>
</evidence>
<dbReference type="InterPro" id="IPR053138">
    <property type="entry name" value="N-alpha-Ac-DABA_deacetylase"/>
</dbReference>
<organism evidence="6 7">
    <name type="scientific">Faecalicatena contorta</name>
    <dbReference type="NCBI Taxonomy" id="39482"/>
    <lineage>
        <taxon>Bacteria</taxon>
        <taxon>Bacillati</taxon>
        <taxon>Bacillota</taxon>
        <taxon>Clostridia</taxon>
        <taxon>Lachnospirales</taxon>
        <taxon>Lachnospiraceae</taxon>
        <taxon>Faecalicatena</taxon>
    </lineage>
</organism>
<accession>A0A315ZXU5</accession>
<feature type="domain" description="Succinylglutamate desuccinylase/Aspartoacylase catalytic" evidence="5">
    <location>
        <begin position="31"/>
        <end position="216"/>
    </location>
</feature>
<dbReference type="PANTHER" id="PTHR37326">
    <property type="entry name" value="BLL3975 PROTEIN"/>
    <property type="match status" value="1"/>
</dbReference>
<evidence type="ECO:0000313" key="7">
    <source>
        <dbReference type="Proteomes" id="UP000254051"/>
    </source>
</evidence>
<evidence type="ECO:0000256" key="2">
    <source>
        <dbReference type="ARBA" id="ARBA00022723"/>
    </source>
</evidence>